<dbReference type="RefSeq" id="WP_251932982.1">
    <property type="nucleotide sequence ID" value="NZ_CP098747.1"/>
</dbReference>
<evidence type="ECO:0008006" key="3">
    <source>
        <dbReference type="Google" id="ProtNLM"/>
    </source>
</evidence>
<sequence>MNVLNRLFTFGILAAVLASCTSEGGTSNPLVRPFEWFSYANGDDIRKSCEPGTVSRYRMIYNGLYDEQIRTYNISQWPGAKEAEQITRVFKGGISTDWSISSAGLNIAGTHTSKKIISLKDLVAIEKALIKEGFEQPAIKGQVLHSDEFYWIAMVCRDGVFKYYAWTDRNADIAKLPFREVLSKGDETGIAFLEPYVPIQYSRNSRYYSGRGRGGSTYFTMQVGDNGLDL</sequence>
<dbReference type="PROSITE" id="PS51257">
    <property type="entry name" value="PROKAR_LIPOPROTEIN"/>
    <property type="match status" value="1"/>
</dbReference>
<dbReference type="Proteomes" id="UP001056291">
    <property type="component" value="Chromosome"/>
</dbReference>
<gene>
    <name evidence="1" type="ORF">NBZ79_13415</name>
</gene>
<name>A0ABY4W372_9PROT</name>
<keyword evidence="2" id="KW-1185">Reference proteome</keyword>
<accession>A0ABY4W372</accession>
<protein>
    <recommendedName>
        <fullName evidence="3">Lipoprotein</fullName>
    </recommendedName>
</protein>
<proteinExistence type="predicted"/>
<evidence type="ECO:0000313" key="1">
    <source>
        <dbReference type="EMBL" id="USG60175.1"/>
    </source>
</evidence>
<reference evidence="1" key="1">
    <citation type="submission" date="2022-06" db="EMBL/GenBank/DDBJ databases">
        <title>Sneathiella actinostolidae sp. nov., isolated from a sea anemonein the Western Pacific Ocean.</title>
        <authorList>
            <person name="Wei M.J."/>
        </authorList>
    </citation>
    <scope>NUCLEOTIDE SEQUENCE</scope>
    <source>
        <strain evidence="1">PHK-P5</strain>
    </source>
</reference>
<evidence type="ECO:0000313" key="2">
    <source>
        <dbReference type="Proteomes" id="UP001056291"/>
    </source>
</evidence>
<organism evidence="1 2">
    <name type="scientific">Sneathiella marina</name>
    <dbReference type="NCBI Taxonomy" id="2950108"/>
    <lineage>
        <taxon>Bacteria</taxon>
        <taxon>Pseudomonadati</taxon>
        <taxon>Pseudomonadota</taxon>
        <taxon>Alphaproteobacteria</taxon>
        <taxon>Sneathiellales</taxon>
        <taxon>Sneathiellaceae</taxon>
        <taxon>Sneathiella</taxon>
    </lineage>
</organism>
<dbReference type="EMBL" id="CP098747">
    <property type="protein sequence ID" value="USG60175.1"/>
    <property type="molecule type" value="Genomic_DNA"/>
</dbReference>